<organism evidence="2 3">
    <name type="scientific">Nostoc parmelioides FACHB-3921</name>
    <dbReference type="NCBI Taxonomy" id="2692909"/>
    <lineage>
        <taxon>Bacteria</taxon>
        <taxon>Bacillati</taxon>
        <taxon>Cyanobacteriota</taxon>
        <taxon>Cyanophyceae</taxon>
        <taxon>Nostocales</taxon>
        <taxon>Nostocaceae</taxon>
        <taxon>Nostoc</taxon>
    </lineage>
</organism>
<comment type="caution">
    <text evidence="2">The sequence shown here is derived from an EMBL/GenBank/DDBJ whole genome shotgun (WGS) entry which is preliminary data.</text>
</comment>
<dbReference type="EMBL" id="JACJQL010000087">
    <property type="protein sequence ID" value="MBD2255295.1"/>
    <property type="molecule type" value="Genomic_DNA"/>
</dbReference>
<evidence type="ECO:0000259" key="1">
    <source>
        <dbReference type="Pfam" id="PF13614"/>
    </source>
</evidence>
<proteinExistence type="predicted"/>
<dbReference type="PANTHER" id="PTHR13696">
    <property type="entry name" value="P-LOOP CONTAINING NUCLEOSIDE TRIPHOSPHATE HYDROLASE"/>
    <property type="match status" value="1"/>
</dbReference>
<feature type="domain" description="AAA" evidence="1">
    <location>
        <begin position="4"/>
        <end position="176"/>
    </location>
</feature>
<dbReference type="PANTHER" id="PTHR13696:SF99">
    <property type="entry name" value="COBYRINIC ACID AC-DIAMIDE SYNTHASE"/>
    <property type="match status" value="1"/>
</dbReference>
<evidence type="ECO:0000313" key="2">
    <source>
        <dbReference type="EMBL" id="MBD2255295.1"/>
    </source>
</evidence>
<dbReference type="Proteomes" id="UP000621307">
    <property type="component" value="Unassembled WGS sequence"/>
</dbReference>
<accession>A0ABR8BQV7</accession>
<dbReference type="InterPro" id="IPR025669">
    <property type="entry name" value="AAA_dom"/>
</dbReference>
<dbReference type="CDD" id="cd02042">
    <property type="entry name" value="ParAB_family"/>
    <property type="match status" value="1"/>
</dbReference>
<sequence>MSLKIISFFNQAGGTGKTTLTQNLGYQLAQRRHRVLLVDIDPQASLTAFMGLEPFELKQTIADSLLKDAPLPLHQNLHNVDLVPSNILLSAIEVQLHSVIAREWRLKQTLLTVQDSYDFVLIDCPPTLGIFSILSLVASTHVLVPIQTHFKAFLGVELLLDSIRQVRERINPGLAIAGVVPMMHESRTSQGKVILDGINEQLSPIAPIFPAIPRTISFADASMARQPLAVYDPKHPSVQILEAIAQKLEEV</sequence>
<gene>
    <name evidence="2" type="ORF">H6G14_29190</name>
</gene>
<dbReference type="Gene3D" id="3.40.50.300">
    <property type="entry name" value="P-loop containing nucleotide triphosphate hydrolases"/>
    <property type="match status" value="1"/>
</dbReference>
<protein>
    <submittedName>
        <fullName evidence="2">ParA family protein</fullName>
    </submittedName>
</protein>
<keyword evidence="3" id="KW-1185">Reference proteome</keyword>
<dbReference type="Pfam" id="PF13614">
    <property type="entry name" value="AAA_31"/>
    <property type="match status" value="1"/>
</dbReference>
<reference evidence="2 3" key="1">
    <citation type="journal article" date="2020" name="ISME J.">
        <title>Comparative genomics reveals insights into cyanobacterial evolution and habitat adaptation.</title>
        <authorList>
            <person name="Chen M.Y."/>
            <person name="Teng W.K."/>
            <person name="Zhao L."/>
            <person name="Hu C.X."/>
            <person name="Zhou Y.K."/>
            <person name="Han B.P."/>
            <person name="Song L.R."/>
            <person name="Shu W.S."/>
        </authorList>
    </citation>
    <scope>NUCLEOTIDE SEQUENCE [LARGE SCALE GENOMIC DNA]</scope>
    <source>
        <strain evidence="2 3">FACHB-3921</strain>
    </source>
</reference>
<evidence type="ECO:0000313" key="3">
    <source>
        <dbReference type="Proteomes" id="UP000621307"/>
    </source>
</evidence>
<name>A0ABR8BQV7_9NOSO</name>
<dbReference type="SUPFAM" id="SSF52540">
    <property type="entry name" value="P-loop containing nucleoside triphosphate hydrolases"/>
    <property type="match status" value="1"/>
</dbReference>
<dbReference type="InterPro" id="IPR027417">
    <property type="entry name" value="P-loop_NTPase"/>
</dbReference>
<dbReference type="InterPro" id="IPR050678">
    <property type="entry name" value="DNA_Partitioning_ATPase"/>
</dbReference>